<dbReference type="Gene3D" id="3.40.50.1820">
    <property type="entry name" value="alpha/beta hydrolase"/>
    <property type="match status" value="1"/>
</dbReference>
<dbReference type="GO" id="GO:0016787">
    <property type="term" value="F:hydrolase activity"/>
    <property type="evidence" value="ECO:0007669"/>
    <property type="project" value="UniProtKB-KW"/>
</dbReference>
<proteinExistence type="predicted"/>
<reference evidence="3 4" key="1">
    <citation type="journal article" date="2015" name="Genome Announc.">
        <title>Expanding the biotechnology potential of lactobacilli through comparative genomics of 213 strains and associated genera.</title>
        <authorList>
            <person name="Sun Z."/>
            <person name="Harris H.M."/>
            <person name="McCann A."/>
            <person name="Guo C."/>
            <person name="Argimon S."/>
            <person name="Zhang W."/>
            <person name="Yang X."/>
            <person name="Jeffery I.B."/>
            <person name="Cooney J.C."/>
            <person name="Kagawa T.F."/>
            <person name="Liu W."/>
            <person name="Song Y."/>
            <person name="Salvetti E."/>
            <person name="Wrobel A."/>
            <person name="Rasinkangas P."/>
            <person name="Parkhill J."/>
            <person name="Rea M.C."/>
            <person name="O'Sullivan O."/>
            <person name="Ritari J."/>
            <person name="Douillard F.P."/>
            <person name="Paul Ross R."/>
            <person name="Yang R."/>
            <person name="Briner A.E."/>
            <person name="Felis G.E."/>
            <person name="de Vos W.M."/>
            <person name="Barrangou R."/>
            <person name="Klaenhammer T.R."/>
            <person name="Caufield P.W."/>
            <person name="Cui Y."/>
            <person name="Zhang H."/>
            <person name="O'Toole P.W."/>
        </authorList>
    </citation>
    <scope>NUCLEOTIDE SEQUENCE [LARGE SCALE GENOMIC DNA]</scope>
    <source>
        <strain evidence="3 4">DSM 18382</strain>
    </source>
</reference>
<evidence type="ECO:0000313" key="3">
    <source>
        <dbReference type="EMBL" id="KRM09231.1"/>
    </source>
</evidence>
<keyword evidence="4" id="KW-1185">Reference proteome</keyword>
<dbReference type="PANTHER" id="PTHR48081">
    <property type="entry name" value="AB HYDROLASE SUPERFAMILY PROTEIN C4A8.06C"/>
    <property type="match status" value="1"/>
</dbReference>
<evidence type="ECO:0000259" key="2">
    <source>
        <dbReference type="Pfam" id="PF07859"/>
    </source>
</evidence>
<dbReference type="EMBL" id="AZFY01000053">
    <property type="protein sequence ID" value="KRM09231.1"/>
    <property type="molecule type" value="Genomic_DNA"/>
</dbReference>
<keyword evidence="1" id="KW-0378">Hydrolase</keyword>
<name>A0A0R1VUY4_9LACO</name>
<comment type="caution">
    <text evidence="3">The sequence shown here is derived from an EMBL/GenBank/DDBJ whole genome shotgun (WGS) entry which is preliminary data.</text>
</comment>
<organism evidence="3 4">
    <name type="scientific">Lentilactobacillus farraginis DSM 18382 = JCM 14108</name>
    <dbReference type="NCBI Taxonomy" id="1423743"/>
    <lineage>
        <taxon>Bacteria</taxon>
        <taxon>Bacillati</taxon>
        <taxon>Bacillota</taxon>
        <taxon>Bacilli</taxon>
        <taxon>Lactobacillales</taxon>
        <taxon>Lactobacillaceae</taxon>
        <taxon>Lentilactobacillus</taxon>
    </lineage>
</organism>
<accession>A0A0R1VUY4</accession>
<feature type="domain" description="Alpha/beta hydrolase fold-3" evidence="2">
    <location>
        <begin position="68"/>
        <end position="262"/>
    </location>
</feature>
<evidence type="ECO:0000256" key="1">
    <source>
        <dbReference type="ARBA" id="ARBA00022801"/>
    </source>
</evidence>
<dbReference type="PANTHER" id="PTHR48081:SF8">
    <property type="entry name" value="ALPHA_BETA HYDROLASE FOLD-3 DOMAIN-CONTAINING PROTEIN-RELATED"/>
    <property type="match status" value="1"/>
</dbReference>
<dbReference type="Pfam" id="PF07859">
    <property type="entry name" value="Abhydrolase_3"/>
    <property type="match status" value="1"/>
</dbReference>
<evidence type="ECO:0000313" key="4">
    <source>
        <dbReference type="Proteomes" id="UP000051966"/>
    </source>
</evidence>
<dbReference type="PATRIC" id="fig|1423743.5.peg.2786"/>
<dbReference type="InterPro" id="IPR029058">
    <property type="entry name" value="AB_hydrolase_fold"/>
</dbReference>
<dbReference type="Proteomes" id="UP000051966">
    <property type="component" value="Unassembled WGS sequence"/>
</dbReference>
<dbReference type="AlphaFoldDB" id="A0A0R1VUY4"/>
<dbReference type="InterPro" id="IPR050300">
    <property type="entry name" value="GDXG_lipolytic_enzyme"/>
</dbReference>
<dbReference type="InterPro" id="IPR013094">
    <property type="entry name" value="AB_hydrolase_3"/>
</dbReference>
<gene>
    <name evidence="3" type="ORF">FD41_GL002709</name>
</gene>
<protein>
    <submittedName>
        <fullName evidence="3">S9C family esterase</fullName>
    </submittedName>
</protein>
<dbReference type="SUPFAM" id="SSF53474">
    <property type="entry name" value="alpha/beta-Hydrolases"/>
    <property type="match status" value="1"/>
</dbReference>
<sequence>MSAMSFTAKRLLKQLKREDYKQAVSHSFLHPNQKATLFTDKSDHYKIYQMNFGQLVTISPTTSPDNQILYFHGGAFTVPMNTDQLEMITKIAVEANSRLQIVDFPLLPNHSATEMLESAQEALDRVYSPDLPIFIVADSAGAAIAMQLLINNQPKIAGTSLISPWLDMSLTDPELAEREENDVMLSLSVLKQIGSQFKAGLTKGNWSDVFAPENLAIGDIQIFYGENELLVPINEKFVKTLRQTPGTSVQVTTFRDGFHDYTLWFKLPETKKTFRGIVAFIRSRVRRKTV</sequence>